<dbReference type="InterPro" id="IPR057218">
    <property type="entry name" value="DUF7896"/>
</dbReference>
<evidence type="ECO:0000256" key="1">
    <source>
        <dbReference type="SAM" id="MobiDB-lite"/>
    </source>
</evidence>
<sequence>MNLDNSTNVEELQRRVQLLVARNNNLEQLVQDQFRGDPSTLNHFAQNYGYSLAQGYPITTYGSSSARSSGLSRSKSTISYPTQIKSAITERNVGLQAHKRERRAYSQQSSATVPMSRSMSAQSESHMPFSQTGNRIAPLNPSIGRFCASQDEPANQSLQGASERLPSVQENQQLNIGMDPGDFLEMFGTEISQSSQQFDSSLSSFSYNMASTNALSSLSPSLSSNVPCSYPLTSACPSMISGPSVTEATSPLTRQNSALDFGVPMATMESSQSYIDGIPAPDLSPCPTNLYPTSKQYTPEHDLIGLGANLSSTAATQQWATANKSSLLSSPESADMERSASNTSISSVRSNASNLERRAAEARARVLQSAKTLQLAPKPKEETTKAEANSAVTKKEAKVPVNKSSYQRPKHPKVHCTQCNEHPDGFRGDHELRRHINAKHEGFVKKFVCRDPTALGIKTNVKAVNPLSKCKACTSGKEYGAYYNAAAHLRRTHFKPKTPRGKKGANGDEKRGGKGGGDWPPMSELKAWFVEKTVEVGQNESPITDQDEGDSDMMDAEMEGSNLPNQMEMYGIGSSMSPYVETNYDLALEGADPSMLAGANGELSIQPPISSAGSFNCSPFSDGSPLVALSDNYAFSDQGASAYGSNLSSTNTITPATYQEISQLGISEGIQWT</sequence>
<dbReference type="Pfam" id="PF25438">
    <property type="entry name" value="DUF7896"/>
    <property type="match status" value="1"/>
</dbReference>
<dbReference type="Proteomes" id="UP000288429">
    <property type="component" value="Unassembled WGS sequence"/>
</dbReference>
<dbReference type="PANTHER" id="PTHR42031">
    <property type="entry name" value="KEY LIME PATHOGENICITY PROTEIN"/>
    <property type="match status" value="1"/>
</dbReference>
<dbReference type="AlphaFoldDB" id="A0A428TND8"/>
<gene>
    <name evidence="3" type="ORF">CDV31_010462</name>
</gene>
<evidence type="ECO:0000259" key="2">
    <source>
        <dbReference type="Pfam" id="PF25438"/>
    </source>
</evidence>
<feature type="compositionally biased region" description="Basic residues" evidence="1">
    <location>
        <begin position="492"/>
        <end position="503"/>
    </location>
</feature>
<feature type="compositionally biased region" description="Polar residues" evidence="1">
    <location>
        <begin position="339"/>
        <end position="353"/>
    </location>
</feature>
<evidence type="ECO:0000313" key="3">
    <source>
        <dbReference type="EMBL" id="RSM03531.1"/>
    </source>
</evidence>
<keyword evidence="4" id="KW-1185">Reference proteome</keyword>
<dbReference type="EMBL" id="NIZV01000162">
    <property type="protein sequence ID" value="RSM03531.1"/>
    <property type="molecule type" value="Genomic_DNA"/>
</dbReference>
<feature type="region of interest" description="Disordered" evidence="1">
    <location>
        <begin position="374"/>
        <end position="413"/>
    </location>
</feature>
<accession>A0A428TND8</accession>
<proteinExistence type="predicted"/>
<reference evidence="3 4" key="1">
    <citation type="submission" date="2017-06" db="EMBL/GenBank/DDBJ databases">
        <title>Cmopartive genomic analysis of Ambrosia Fusariam Clade fungi.</title>
        <authorList>
            <person name="Stajich J.E."/>
            <person name="Carrillo J."/>
            <person name="Kijimoto T."/>
            <person name="Eskalen A."/>
            <person name="O'Donnell K."/>
            <person name="Kasson M."/>
        </authorList>
    </citation>
    <scope>NUCLEOTIDE SEQUENCE [LARGE SCALE GENOMIC DNA]</scope>
    <source>
        <strain evidence="3 4">NRRL 20438</strain>
    </source>
</reference>
<dbReference type="PANTHER" id="PTHR42031:SF1">
    <property type="entry name" value="KEY LIME PATHOGENICITY PROTEIN"/>
    <property type="match status" value="1"/>
</dbReference>
<name>A0A428TND8_9HYPO</name>
<protein>
    <recommendedName>
        <fullName evidence="2">DUF7896 domain-containing protein</fullName>
    </recommendedName>
</protein>
<evidence type="ECO:0000313" key="4">
    <source>
        <dbReference type="Proteomes" id="UP000288429"/>
    </source>
</evidence>
<feature type="region of interest" description="Disordered" evidence="1">
    <location>
        <begin position="95"/>
        <end position="130"/>
    </location>
</feature>
<feature type="region of interest" description="Disordered" evidence="1">
    <location>
        <begin position="492"/>
        <end position="519"/>
    </location>
</feature>
<organism evidence="3 4">
    <name type="scientific">Fusarium ambrosium</name>
    <dbReference type="NCBI Taxonomy" id="131363"/>
    <lineage>
        <taxon>Eukaryota</taxon>
        <taxon>Fungi</taxon>
        <taxon>Dikarya</taxon>
        <taxon>Ascomycota</taxon>
        <taxon>Pezizomycotina</taxon>
        <taxon>Sordariomycetes</taxon>
        <taxon>Hypocreomycetidae</taxon>
        <taxon>Hypocreales</taxon>
        <taxon>Nectriaceae</taxon>
        <taxon>Fusarium</taxon>
        <taxon>Fusarium solani species complex</taxon>
    </lineage>
</organism>
<feature type="domain" description="DUF7896" evidence="2">
    <location>
        <begin position="444"/>
        <end position="531"/>
    </location>
</feature>
<feature type="compositionally biased region" description="Polar residues" evidence="1">
    <location>
        <begin position="105"/>
        <end position="130"/>
    </location>
</feature>
<comment type="caution">
    <text evidence="3">The sequence shown here is derived from an EMBL/GenBank/DDBJ whole genome shotgun (WGS) entry which is preliminary data.</text>
</comment>
<feature type="region of interest" description="Disordered" evidence="1">
    <location>
        <begin position="326"/>
        <end position="353"/>
    </location>
</feature>